<reference evidence="2" key="1">
    <citation type="journal article" date="2019" name="Int. J. Syst. Evol. Microbiol.">
        <title>The Global Catalogue of Microorganisms (GCM) 10K type strain sequencing project: providing services to taxonomists for standard genome sequencing and annotation.</title>
        <authorList>
            <consortium name="The Broad Institute Genomics Platform"/>
            <consortium name="The Broad Institute Genome Sequencing Center for Infectious Disease"/>
            <person name="Wu L."/>
            <person name="Ma J."/>
        </authorList>
    </citation>
    <scope>NUCLEOTIDE SEQUENCE [LARGE SCALE GENOMIC DNA]</scope>
    <source>
        <strain evidence="2">JCM 31696</strain>
    </source>
</reference>
<evidence type="ECO:0000313" key="2">
    <source>
        <dbReference type="Proteomes" id="UP001597083"/>
    </source>
</evidence>
<dbReference type="EMBL" id="JBHTIR010003995">
    <property type="protein sequence ID" value="MFD0856179.1"/>
    <property type="molecule type" value="Genomic_DNA"/>
</dbReference>
<feature type="non-terminal residue" evidence="1">
    <location>
        <position position="41"/>
    </location>
</feature>
<gene>
    <name evidence="1" type="ORF">ACFQ07_28325</name>
</gene>
<accession>A0ABW3CQC2</accession>
<protein>
    <submittedName>
        <fullName evidence="1">AraC family transcriptional regulator</fullName>
    </submittedName>
</protein>
<evidence type="ECO:0000313" key="1">
    <source>
        <dbReference type="EMBL" id="MFD0856179.1"/>
    </source>
</evidence>
<dbReference type="InterPro" id="IPR029062">
    <property type="entry name" value="Class_I_gatase-like"/>
</dbReference>
<dbReference type="Proteomes" id="UP001597083">
    <property type="component" value="Unassembled WGS sequence"/>
</dbReference>
<dbReference type="Gene3D" id="3.40.50.880">
    <property type="match status" value="1"/>
</dbReference>
<organism evidence="1 2">
    <name type="scientific">Actinomadura adrarensis</name>
    <dbReference type="NCBI Taxonomy" id="1819600"/>
    <lineage>
        <taxon>Bacteria</taxon>
        <taxon>Bacillati</taxon>
        <taxon>Actinomycetota</taxon>
        <taxon>Actinomycetes</taxon>
        <taxon>Streptosporangiales</taxon>
        <taxon>Thermomonosporaceae</taxon>
        <taxon>Actinomadura</taxon>
    </lineage>
</organism>
<sequence length="41" mass="4395">MSHRRVVFLLVPGVHLLDLAGPAQVFSTAALLGLGYDPTYV</sequence>
<proteinExistence type="predicted"/>
<comment type="caution">
    <text evidence="1">The sequence shown here is derived from an EMBL/GenBank/DDBJ whole genome shotgun (WGS) entry which is preliminary data.</text>
</comment>
<name>A0ABW3CQC2_9ACTN</name>
<keyword evidence="2" id="KW-1185">Reference proteome</keyword>